<name>A0A0E3D7L6_TRIVA</name>
<dbReference type="PANTHER" id="PTHR10073">
    <property type="entry name" value="DNA MISMATCH REPAIR PROTEIN MLH, PMS, MUTL"/>
    <property type="match status" value="1"/>
</dbReference>
<sequence length="462" mass="51925">MHHLDQGSINLLSSQQVITSVFDAVKELIENSLDAGAKTIKILMEDIGLRKIEVTDDGSGITPNGRDDVALPHTTSKISTIEDLNNELSTFGFRGEAIHSICCLGDVSITTRCKGEDSALTMVFNHDGTIKSRKKSTANVGTTVCVQNLLDGLPVRIRDERAKFNPEILKGLLSRYYLSAPQVRFIVDCPPHFTVTRPPLTNLQQAVSLEFGVNVSSQLSSRNSETFIGDVRVKLQALVPDQKSDWKTVSTNRNSARQILIVNGRPVRSAAVEKVINENFWKVFGTIPKRFPRFVICLDFFRDQNITSSLIDVNRDAAKYGIAFSEEQSILKFIEKSLSLDTNHEKEVSQKTSTISKWPSKSPSISLEDESTQYNIEKFGTYKWKHINSFDEFPLFFVEGQSDKHILAVKTEGLFEQCRVATPEIARIPPEELIVMYWDKIIEFDKVSKKVVHVAEIVDDKQ</sequence>
<evidence type="ECO:0000256" key="2">
    <source>
        <dbReference type="ARBA" id="ARBA00022763"/>
    </source>
</evidence>
<accession>A0A0E3D7L6</accession>
<dbReference type="VEuPathDB" id="TrichDB:TVAGG3_0406760"/>
<dbReference type="CDD" id="cd00782">
    <property type="entry name" value="MutL_Trans"/>
    <property type="match status" value="1"/>
</dbReference>
<evidence type="ECO:0000313" key="4">
    <source>
        <dbReference type="EMBL" id="AEW27275.1"/>
    </source>
</evidence>
<dbReference type="InterPro" id="IPR020568">
    <property type="entry name" value="Ribosomal_Su5_D2-typ_SF"/>
</dbReference>
<dbReference type="AlphaFoldDB" id="A0A0E3D7L6"/>
<dbReference type="SMART" id="SM01340">
    <property type="entry name" value="DNA_mis_repair"/>
    <property type="match status" value="1"/>
</dbReference>
<dbReference type="NCBIfam" id="TIGR00585">
    <property type="entry name" value="mutl"/>
    <property type="match status" value="1"/>
</dbReference>
<dbReference type="VEuPathDB" id="TrichDB:TVAG_128050"/>
<dbReference type="Pfam" id="PF01119">
    <property type="entry name" value="DNA_mis_repair"/>
    <property type="match status" value="1"/>
</dbReference>
<dbReference type="SUPFAM" id="SSF55874">
    <property type="entry name" value="ATPase domain of HSP90 chaperone/DNA topoisomerase II/histidine kinase"/>
    <property type="match status" value="1"/>
</dbReference>
<evidence type="ECO:0000259" key="3">
    <source>
        <dbReference type="SMART" id="SM01340"/>
    </source>
</evidence>
<keyword evidence="2" id="KW-0227">DNA damage</keyword>
<dbReference type="InterPro" id="IPR013507">
    <property type="entry name" value="DNA_mismatch_S5_2-like"/>
</dbReference>
<dbReference type="CDD" id="cd16926">
    <property type="entry name" value="HATPase_MutL-MLH-PMS-like"/>
    <property type="match status" value="1"/>
</dbReference>
<dbReference type="FunFam" id="3.30.565.10:FF:000017">
    <property type="entry name" value="PMS1 homolog 1, mismatch repair system component"/>
    <property type="match status" value="1"/>
</dbReference>
<comment type="similarity">
    <text evidence="1">Belongs to the DNA mismatch repair MutL/HexB family.</text>
</comment>
<dbReference type="InterPro" id="IPR002099">
    <property type="entry name" value="MutL/Mlh/PMS"/>
</dbReference>
<dbReference type="GO" id="GO:0140664">
    <property type="term" value="F:ATP-dependent DNA damage sensor activity"/>
    <property type="evidence" value="ECO:0007669"/>
    <property type="project" value="InterPro"/>
</dbReference>
<protein>
    <submittedName>
        <fullName evidence="4">MLH2A</fullName>
    </submittedName>
</protein>
<organism evidence="4">
    <name type="scientific">Trichomonas vaginalis</name>
    <dbReference type="NCBI Taxonomy" id="5722"/>
    <lineage>
        <taxon>Eukaryota</taxon>
        <taxon>Metamonada</taxon>
        <taxon>Parabasalia</taxon>
        <taxon>Trichomonadida</taxon>
        <taxon>Trichomonadidae</taxon>
        <taxon>Trichomonas</taxon>
    </lineage>
</organism>
<feature type="domain" description="DNA mismatch repair protein S5" evidence="3">
    <location>
        <begin position="207"/>
        <end position="339"/>
    </location>
</feature>
<dbReference type="Gene3D" id="3.30.230.10">
    <property type="match status" value="1"/>
</dbReference>
<dbReference type="GO" id="GO:0016887">
    <property type="term" value="F:ATP hydrolysis activity"/>
    <property type="evidence" value="ECO:0007669"/>
    <property type="project" value="InterPro"/>
</dbReference>
<dbReference type="GO" id="GO:0005524">
    <property type="term" value="F:ATP binding"/>
    <property type="evidence" value="ECO:0007669"/>
    <property type="project" value="InterPro"/>
</dbReference>
<dbReference type="GO" id="GO:0032389">
    <property type="term" value="C:MutLalpha complex"/>
    <property type="evidence" value="ECO:0007669"/>
    <property type="project" value="TreeGrafter"/>
</dbReference>
<evidence type="ECO:0000256" key="1">
    <source>
        <dbReference type="ARBA" id="ARBA00006082"/>
    </source>
</evidence>
<reference evidence="4" key="1">
    <citation type="submission" date="2011-04" db="EMBL/GenBank/DDBJ databases">
        <title>Trichomonas vaginalis, Pentatrichomonas hominis and Tritrichomonas foetus meiosis-specific genes are less variable than housekeeping or mismatch repair genes.</title>
        <authorList>
            <person name="Malik S.-B."/>
            <person name="Conrad M.D."/>
            <person name="Sullivan S.A."/>
            <person name="Jelcic M.J."/>
            <person name="Carlton J.M."/>
        </authorList>
    </citation>
    <scope>NUCLEOTIDE SEQUENCE</scope>
    <source>
        <strain evidence="4">B7RC2</strain>
    </source>
</reference>
<dbReference type="Gene3D" id="3.30.565.10">
    <property type="entry name" value="Histidine kinase-like ATPase, C-terminal domain"/>
    <property type="match status" value="1"/>
</dbReference>
<dbReference type="SUPFAM" id="SSF54211">
    <property type="entry name" value="Ribosomal protein S5 domain 2-like"/>
    <property type="match status" value="1"/>
</dbReference>
<dbReference type="Pfam" id="PF13589">
    <property type="entry name" value="HATPase_c_3"/>
    <property type="match status" value="1"/>
</dbReference>
<dbReference type="EMBL" id="JF773727">
    <property type="protein sequence ID" value="AEW27275.1"/>
    <property type="molecule type" value="Genomic_DNA"/>
</dbReference>
<dbReference type="InterPro" id="IPR036890">
    <property type="entry name" value="HATPase_C_sf"/>
</dbReference>
<dbReference type="InterPro" id="IPR014721">
    <property type="entry name" value="Ribsml_uS5_D2-typ_fold_subgr"/>
</dbReference>
<proteinExistence type="inferred from homology"/>
<dbReference type="GO" id="GO:0006298">
    <property type="term" value="P:mismatch repair"/>
    <property type="evidence" value="ECO:0007669"/>
    <property type="project" value="InterPro"/>
</dbReference>
<dbReference type="InterPro" id="IPR038973">
    <property type="entry name" value="MutL/Mlh/Pms-like"/>
</dbReference>
<dbReference type="GO" id="GO:0030983">
    <property type="term" value="F:mismatched DNA binding"/>
    <property type="evidence" value="ECO:0007669"/>
    <property type="project" value="InterPro"/>
</dbReference>
<dbReference type="PANTHER" id="PTHR10073:SF52">
    <property type="entry name" value="MISMATCH REPAIR ENDONUCLEASE PMS2"/>
    <property type="match status" value="1"/>
</dbReference>